<dbReference type="SUPFAM" id="SSF81901">
    <property type="entry name" value="HCP-like"/>
    <property type="match status" value="1"/>
</dbReference>
<feature type="compositionally biased region" description="Polar residues" evidence="3">
    <location>
        <begin position="49"/>
        <end position="62"/>
    </location>
</feature>
<gene>
    <name evidence="4" type="ORF">MAPG_11509</name>
</gene>
<dbReference type="OrthoDB" id="4095816at2759"/>
<feature type="region of interest" description="Disordered" evidence="3">
    <location>
        <begin position="143"/>
        <end position="196"/>
    </location>
</feature>
<feature type="repeat" description="TPR" evidence="2">
    <location>
        <begin position="340"/>
        <end position="373"/>
    </location>
</feature>
<feature type="non-terminal residue" evidence="4">
    <location>
        <position position="448"/>
    </location>
</feature>
<reference evidence="4" key="2">
    <citation type="submission" date="2011-03" db="EMBL/GenBank/DDBJ databases">
        <title>Annotation of Magnaporthe poae ATCC 64411.</title>
        <authorList>
            <person name="Ma L.-J."/>
            <person name="Dead R."/>
            <person name="Young S.K."/>
            <person name="Zeng Q."/>
            <person name="Gargeya S."/>
            <person name="Fitzgerald M."/>
            <person name="Haas B."/>
            <person name="Abouelleil A."/>
            <person name="Alvarado L."/>
            <person name="Arachchi H.M."/>
            <person name="Berlin A."/>
            <person name="Brown A."/>
            <person name="Chapman S.B."/>
            <person name="Chen Z."/>
            <person name="Dunbar C."/>
            <person name="Freedman E."/>
            <person name="Gearin G."/>
            <person name="Gellesch M."/>
            <person name="Goldberg J."/>
            <person name="Griggs A."/>
            <person name="Gujja S."/>
            <person name="Heiman D."/>
            <person name="Howarth C."/>
            <person name="Larson L."/>
            <person name="Lui A."/>
            <person name="MacDonald P.J.P."/>
            <person name="Mehta T."/>
            <person name="Montmayeur A."/>
            <person name="Murphy C."/>
            <person name="Neiman D."/>
            <person name="Pearson M."/>
            <person name="Priest M."/>
            <person name="Roberts A."/>
            <person name="Saif S."/>
            <person name="Shea T."/>
            <person name="Shenoy N."/>
            <person name="Sisk P."/>
            <person name="Stolte C."/>
            <person name="Sykes S."/>
            <person name="Yandava C."/>
            <person name="Wortman J."/>
            <person name="Nusbaum C."/>
            <person name="Birren B."/>
        </authorList>
    </citation>
    <scope>NUCLEOTIDE SEQUENCE</scope>
    <source>
        <strain evidence="4">ATCC 64411</strain>
    </source>
</reference>
<accession>A0A0H2UFG1</accession>
<keyword evidence="2" id="KW-0802">TPR repeat</keyword>
<dbReference type="PANTHER" id="PTHR46430">
    <property type="entry name" value="PROTEIN SKT5-RELATED"/>
    <property type="match status" value="1"/>
</dbReference>
<name>A0A0H2UFG1_MAGP6</name>
<evidence type="ECO:0000256" key="1">
    <source>
        <dbReference type="ARBA" id="ARBA00022737"/>
    </source>
</evidence>
<dbReference type="PROSITE" id="PS50005">
    <property type="entry name" value="TPR"/>
    <property type="match status" value="1"/>
</dbReference>
<dbReference type="SMART" id="SM00671">
    <property type="entry name" value="SEL1"/>
    <property type="match status" value="3"/>
</dbReference>
<protein>
    <submittedName>
        <fullName evidence="4">Uncharacterized protein</fullName>
    </submittedName>
</protein>
<dbReference type="PANTHER" id="PTHR46430:SF2">
    <property type="entry name" value="CHITIN SYNTHASE REGULATORY FACTOR 4"/>
    <property type="match status" value="1"/>
</dbReference>
<organism evidence="4">
    <name type="scientific">Magnaporthiopsis poae (strain ATCC 64411 / 73-15)</name>
    <name type="common">Kentucky bluegrass fungus</name>
    <name type="synonym">Magnaporthe poae</name>
    <dbReference type="NCBI Taxonomy" id="644358"/>
    <lineage>
        <taxon>Eukaryota</taxon>
        <taxon>Fungi</taxon>
        <taxon>Dikarya</taxon>
        <taxon>Ascomycota</taxon>
        <taxon>Pezizomycotina</taxon>
        <taxon>Sordariomycetes</taxon>
        <taxon>Sordariomycetidae</taxon>
        <taxon>Magnaporthales</taxon>
        <taxon>Magnaporthaceae</taxon>
        <taxon>Magnaporthiopsis</taxon>
    </lineage>
</organism>
<evidence type="ECO:0000256" key="3">
    <source>
        <dbReference type="SAM" id="MobiDB-lite"/>
    </source>
</evidence>
<feature type="compositionally biased region" description="Low complexity" evidence="3">
    <location>
        <begin position="65"/>
        <end position="87"/>
    </location>
</feature>
<evidence type="ECO:0000256" key="2">
    <source>
        <dbReference type="PROSITE-ProRule" id="PRU00339"/>
    </source>
</evidence>
<dbReference type="Gene3D" id="1.25.40.10">
    <property type="entry name" value="Tetratricopeptide repeat domain"/>
    <property type="match status" value="1"/>
</dbReference>
<feature type="compositionally biased region" description="Low complexity" evidence="3">
    <location>
        <begin position="147"/>
        <end position="165"/>
    </location>
</feature>
<sequence>MKDEEFWRENLEKEKKKTEEEERGRRLPPAEILVSQGRRFPEAAVAPATSKTATATQLSIGSDAQPPQQKNQHKQQQQQQQQQEPQPTTVEMPHLGATFVPGGFDDYQMPEVFAPSPQRVMPEVPQNMQQDLQRLEQTSAELDATERSAGAASTNTTTAANRNGADTPTTQAQLPRIQEPPAAEFKPFEDSRSTPFDKMLGQGETFDAPSFSPFPKVKGDNIPMSDEEKEEILYNARQHVLHSNNVAMQLSWARDSLAWVDIAAEAWQRENPGVDRPTTPKVEHELRNDAVNIVSYLSEQGHPEALFMRAKWLEFGKFGQRADKREAFLGYRKAAEQGWGRAEYRMGMLYENSNDMEKAIKHYTNGMEQRDSAASYRLGMMSLLGQHGYPMDYRRGLDLIQVAADSADEDAPQGAYVYGMLIARDLPDLNIPEGLLPPNLGLARQYVE</sequence>
<dbReference type="InterPro" id="IPR011990">
    <property type="entry name" value="TPR-like_helical_dom_sf"/>
</dbReference>
<dbReference type="InterPro" id="IPR006597">
    <property type="entry name" value="Sel1-like"/>
</dbReference>
<dbReference type="EMBL" id="GL876982">
    <property type="protein sequence ID" value="KLU92564.1"/>
    <property type="molecule type" value="Genomic_DNA"/>
</dbReference>
<feature type="compositionally biased region" description="Basic and acidic residues" evidence="3">
    <location>
        <begin position="1"/>
        <end position="25"/>
    </location>
</feature>
<dbReference type="AlphaFoldDB" id="A0A0H2UFG1"/>
<feature type="region of interest" description="Disordered" evidence="3">
    <location>
        <begin position="1"/>
        <end position="110"/>
    </location>
</feature>
<proteinExistence type="predicted"/>
<dbReference type="VEuPathDB" id="FungiDB:MAPG_11509"/>
<dbReference type="InterPro" id="IPR051726">
    <property type="entry name" value="Chitin_Synth_Reg"/>
</dbReference>
<keyword evidence="1" id="KW-0677">Repeat</keyword>
<dbReference type="InterPro" id="IPR019734">
    <property type="entry name" value="TPR_rpt"/>
</dbReference>
<reference evidence="4" key="1">
    <citation type="submission" date="2010-05" db="EMBL/GenBank/DDBJ databases">
        <title>The Genome Sequence of Magnaporthe poae strain ATCC 64411.</title>
        <authorList>
            <consortium name="The Broad Institute Genome Sequencing Platform"/>
            <consortium name="Broad Institute Genome Sequencing Center for Infectious Disease"/>
            <person name="Ma L.-J."/>
            <person name="Dead R."/>
            <person name="Young S."/>
            <person name="Zeng Q."/>
            <person name="Koehrsen M."/>
            <person name="Alvarado L."/>
            <person name="Berlin A."/>
            <person name="Chapman S.B."/>
            <person name="Chen Z."/>
            <person name="Freedman E."/>
            <person name="Gellesch M."/>
            <person name="Goldberg J."/>
            <person name="Griggs A."/>
            <person name="Gujja S."/>
            <person name="Heilman E.R."/>
            <person name="Heiman D."/>
            <person name="Hepburn T."/>
            <person name="Howarth C."/>
            <person name="Jen D."/>
            <person name="Larson L."/>
            <person name="Mehta T."/>
            <person name="Neiman D."/>
            <person name="Pearson M."/>
            <person name="Roberts A."/>
            <person name="Saif S."/>
            <person name="Shea T."/>
            <person name="Shenoy N."/>
            <person name="Sisk P."/>
            <person name="Stolte C."/>
            <person name="Sykes S."/>
            <person name="Walk T."/>
            <person name="White J."/>
            <person name="Yandava C."/>
            <person name="Haas B."/>
            <person name="Nusbaum C."/>
            <person name="Birren B."/>
        </authorList>
    </citation>
    <scope>NUCLEOTIDE SEQUENCE</scope>
    <source>
        <strain evidence="4">ATCC 64411</strain>
    </source>
</reference>
<evidence type="ECO:0000313" key="4">
    <source>
        <dbReference type="EMBL" id="KLU92564.1"/>
    </source>
</evidence>